<keyword evidence="6" id="KW-0010">Activator</keyword>
<dbReference type="EMBL" id="AP025628">
    <property type="protein sequence ID" value="BDG61441.1"/>
    <property type="molecule type" value="Genomic_DNA"/>
</dbReference>
<evidence type="ECO:0000256" key="6">
    <source>
        <dbReference type="ARBA" id="ARBA00023159"/>
    </source>
</evidence>
<proteinExistence type="predicted"/>
<evidence type="ECO:0000256" key="2">
    <source>
        <dbReference type="ARBA" id="ARBA00022797"/>
    </source>
</evidence>
<feature type="domain" description="PAC" evidence="12">
    <location>
        <begin position="64"/>
        <end position="115"/>
    </location>
</feature>
<keyword evidence="14" id="KW-1185">Reference proteome</keyword>
<accession>A0AA35G6J9</accession>
<dbReference type="InterPro" id="IPR000700">
    <property type="entry name" value="PAS-assoc_C"/>
</dbReference>
<dbReference type="InterPro" id="IPR000014">
    <property type="entry name" value="PAS"/>
</dbReference>
<dbReference type="GO" id="GO:0003677">
    <property type="term" value="F:DNA binding"/>
    <property type="evidence" value="ECO:0007669"/>
    <property type="project" value="UniProtKB-KW"/>
</dbReference>
<dbReference type="AlphaFoldDB" id="A0AA35G6J9"/>
<dbReference type="InterPro" id="IPR027417">
    <property type="entry name" value="P-loop_NTPase"/>
</dbReference>
<dbReference type="NCBIfam" id="TIGR00229">
    <property type="entry name" value="sensory_box"/>
    <property type="match status" value="1"/>
</dbReference>
<dbReference type="InterPro" id="IPR013656">
    <property type="entry name" value="PAS_4"/>
</dbReference>
<keyword evidence="3" id="KW-0067">ATP-binding</keyword>
<dbReference type="Proteomes" id="UP001163687">
    <property type="component" value="Chromosome"/>
</dbReference>
<dbReference type="Gene3D" id="3.40.50.300">
    <property type="entry name" value="P-loop containing nucleotide triphosphate hydrolases"/>
    <property type="match status" value="1"/>
</dbReference>
<evidence type="ECO:0000256" key="8">
    <source>
        <dbReference type="ARBA" id="ARBA00029500"/>
    </source>
</evidence>
<keyword evidence="1" id="KW-0547">Nucleotide-binding</keyword>
<evidence type="ECO:0000256" key="1">
    <source>
        <dbReference type="ARBA" id="ARBA00022741"/>
    </source>
</evidence>
<sequence length="464" mass="51254">MKALVEALPDGAIVVDPGGRVVAVNEQAAALCGLPAAAMEGRGLGELAGLARWMPPSLGLALEGEERRSFIQEVEGRRVVASAIPLRAPDGRRLGVLGLLRDITELDRLQRTVERLQHTQERYKDELQGLRHSWAERDEVVAVSAPMRRVLDLVERVARVDSTVLLLGESGSGKGVIARLLHRLSPRAQGPFVKVDCASIPESLMESELFGYESGAFTGARRAGKEGLIEQAQGGTLFLDEIGELPPGLQAKLLQVIQERRFTRVGGVRPVEVDVRILAGTHRDLQEMVRQGQFRPDLYYRLHVVPVTIPPLRDRPEDIPVLARHFLDRFRVRYGVERHLHPEVVEAFLRYSWPGNVRELENMIERLVVTAEGPVIRLSDLPPALWGGARGAVPRVEVHGIMPLKEALEEVERQLLTQALRLYGSTTRVGEALGIHQSTAVRKLQKLRLRGAGPPAVPAQERSG</sequence>
<evidence type="ECO:0000256" key="7">
    <source>
        <dbReference type="ARBA" id="ARBA00023163"/>
    </source>
</evidence>
<evidence type="ECO:0000256" key="9">
    <source>
        <dbReference type="SAM" id="Coils"/>
    </source>
</evidence>
<dbReference type="CDD" id="cd00130">
    <property type="entry name" value="PAS"/>
    <property type="match status" value="1"/>
</dbReference>
<dbReference type="KEGG" id="cmic:caldi_25310"/>
<evidence type="ECO:0000256" key="5">
    <source>
        <dbReference type="ARBA" id="ARBA00023125"/>
    </source>
</evidence>
<dbReference type="PROSITE" id="PS00676">
    <property type="entry name" value="SIGMA54_INTERACT_2"/>
    <property type="match status" value="1"/>
</dbReference>
<dbReference type="Pfam" id="PF00158">
    <property type="entry name" value="Sigma54_activat"/>
    <property type="match status" value="1"/>
</dbReference>
<dbReference type="PROSITE" id="PS50112">
    <property type="entry name" value="PAS"/>
    <property type="match status" value="1"/>
</dbReference>
<keyword evidence="2" id="KW-0058">Aromatic hydrocarbons catabolism</keyword>
<dbReference type="Pfam" id="PF08448">
    <property type="entry name" value="PAS_4"/>
    <property type="match status" value="1"/>
</dbReference>
<dbReference type="InterPro" id="IPR025662">
    <property type="entry name" value="Sigma_54_int_dom_ATP-bd_1"/>
</dbReference>
<dbReference type="InterPro" id="IPR009057">
    <property type="entry name" value="Homeodomain-like_sf"/>
</dbReference>
<dbReference type="SMART" id="SM00382">
    <property type="entry name" value="AAA"/>
    <property type="match status" value="1"/>
</dbReference>
<feature type="coiled-coil region" evidence="9">
    <location>
        <begin position="106"/>
        <end position="133"/>
    </location>
</feature>
<dbReference type="InterPro" id="IPR003593">
    <property type="entry name" value="AAA+_ATPase"/>
</dbReference>
<dbReference type="Gene3D" id="3.30.450.20">
    <property type="entry name" value="PAS domain"/>
    <property type="match status" value="1"/>
</dbReference>
<dbReference type="PANTHER" id="PTHR32071">
    <property type="entry name" value="TRANSCRIPTIONAL REGULATORY PROTEIN"/>
    <property type="match status" value="1"/>
</dbReference>
<dbReference type="FunFam" id="1.10.8.60:FF:000014">
    <property type="entry name" value="DNA-binding transcriptional regulator NtrC"/>
    <property type="match status" value="1"/>
</dbReference>
<evidence type="ECO:0000256" key="3">
    <source>
        <dbReference type="ARBA" id="ARBA00022840"/>
    </source>
</evidence>
<dbReference type="InterPro" id="IPR030828">
    <property type="entry name" value="HTH_TyrR"/>
</dbReference>
<name>A0AA35G6J9_9FIRM</name>
<dbReference type="PANTHER" id="PTHR32071:SF122">
    <property type="entry name" value="SIGMA FACTOR"/>
    <property type="match status" value="1"/>
</dbReference>
<keyword evidence="4" id="KW-0805">Transcription regulation</keyword>
<dbReference type="Pfam" id="PF25601">
    <property type="entry name" value="AAA_lid_14"/>
    <property type="match status" value="1"/>
</dbReference>
<dbReference type="GO" id="GO:0005524">
    <property type="term" value="F:ATP binding"/>
    <property type="evidence" value="ECO:0007669"/>
    <property type="project" value="UniProtKB-KW"/>
</dbReference>
<dbReference type="InterPro" id="IPR025944">
    <property type="entry name" value="Sigma_54_int_dom_CS"/>
</dbReference>
<dbReference type="Pfam" id="PF18024">
    <property type="entry name" value="HTH_50"/>
    <property type="match status" value="1"/>
</dbReference>
<reference evidence="13" key="1">
    <citation type="submission" date="2022-03" db="EMBL/GenBank/DDBJ databases">
        <title>Complete genome sequence of Caldinitratiruptor microaerophilus.</title>
        <authorList>
            <person name="Mukaiyama R."/>
            <person name="Nishiyama T."/>
            <person name="Ueda K."/>
        </authorList>
    </citation>
    <scope>NUCLEOTIDE SEQUENCE</scope>
    <source>
        <strain evidence="13">JCM 16183</strain>
    </source>
</reference>
<evidence type="ECO:0000259" key="11">
    <source>
        <dbReference type="PROSITE" id="PS50112"/>
    </source>
</evidence>
<keyword evidence="7" id="KW-0804">Transcription</keyword>
<dbReference type="SUPFAM" id="SSF46689">
    <property type="entry name" value="Homeodomain-like"/>
    <property type="match status" value="1"/>
</dbReference>
<dbReference type="PROSITE" id="PS50045">
    <property type="entry name" value="SIGMA54_INTERACT_4"/>
    <property type="match status" value="1"/>
</dbReference>
<dbReference type="PROSITE" id="PS00688">
    <property type="entry name" value="SIGMA54_INTERACT_3"/>
    <property type="match status" value="1"/>
</dbReference>
<feature type="domain" description="Sigma-54 factor interaction" evidence="10">
    <location>
        <begin position="140"/>
        <end position="369"/>
    </location>
</feature>
<dbReference type="Gene3D" id="1.10.8.60">
    <property type="match status" value="1"/>
</dbReference>
<dbReference type="PROSITE" id="PS00675">
    <property type="entry name" value="SIGMA54_INTERACT_1"/>
    <property type="match status" value="1"/>
</dbReference>
<dbReference type="InterPro" id="IPR035965">
    <property type="entry name" value="PAS-like_dom_sf"/>
</dbReference>
<evidence type="ECO:0000313" key="13">
    <source>
        <dbReference type="EMBL" id="BDG61441.1"/>
    </source>
</evidence>
<dbReference type="SUPFAM" id="SSF52540">
    <property type="entry name" value="P-loop containing nucleoside triphosphate hydrolases"/>
    <property type="match status" value="1"/>
</dbReference>
<dbReference type="RefSeq" id="WP_264842089.1">
    <property type="nucleotide sequence ID" value="NZ_AP025628.1"/>
</dbReference>
<organism evidence="13 14">
    <name type="scientific">Caldinitratiruptor microaerophilus</name>
    <dbReference type="NCBI Taxonomy" id="671077"/>
    <lineage>
        <taxon>Bacteria</taxon>
        <taxon>Bacillati</taxon>
        <taxon>Bacillota</taxon>
        <taxon>Clostridia</taxon>
        <taxon>Eubacteriales</taxon>
        <taxon>Symbiobacteriaceae</taxon>
        <taxon>Caldinitratiruptor</taxon>
    </lineage>
</organism>
<evidence type="ECO:0000256" key="4">
    <source>
        <dbReference type="ARBA" id="ARBA00023015"/>
    </source>
</evidence>
<dbReference type="InterPro" id="IPR025943">
    <property type="entry name" value="Sigma_54_int_dom_ATP-bd_2"/>
</dbReference>
<feature type="domain" description="PAS" evidence="11">
    <location>
        <begin position="1"/>
        <end position="42"/>
    </location>
</feature>
<dbReference type="InterPro" id="IPR002078">
    <property type="entry name" value="Sigma_54_int"/>
</dbReference>
<keyword evidence="9" id="KW-0175">Coiled coil</keyword>
<dbReference type="PROSITE" id="PS50113">
    <property type="entry name" value="PAC"/>
    <property type="match status" value="1"/>
</dbReference>
<evidence type="ECO:0000313" key="14">
    <source>
        <dbReference type="Proteomes" id="UP001163687"/>
    </source>
</evidence>
<dbReference type="FunFam" id="3.40.50.300:FF:000006">
    <property type="entry name" value="DNA-binding transcriptional regulator NtrC"/>
    <property type="match status" value="1"/>
</dbReference>
<evidence type="ECO:0000259" key="10">
    <source>
        <dbReference type="PROSITE" id="PS50045"/>
    </source>
</evidence>
<dbReference type="InterPro" id="IPR058031">
    <property type="entry name" value="AAA_lid_NorR"/>
</dbReference>
<dbReference type="Gene3D" id="1.10.10.60">
    <property type="entry name" value="Homeodomain-like"/>
    <property type="match status" value="1"/>
</dbReference>
<gene>
    <name evidence="13" type="ORF">caldi_25310</name>
</gene>
<protein>
    <recommendedName>
        <fullName evidence="8">HTH-type transcriptional regulatory protein TyrR</fullName>
    </recommendedName>
</protein>
<dbReference type="CDD" id="cd00009">
    <property type="entry name" value="AAA"/>
    <property type="match status" value="1"/>
</dbReference>
<dbReference type="GO" id="GO:0006355">
    <property type="term" value="P:regulation of DNA-templated transcription"/>
    <property type="evidence" value="ECO:0007669"/>
    <property type="project" value="InterPro"/>
</dbReference>
<dbReference type="SUPFAM" id="SSF55785">
    <property type="entry name" value="PYP-like sensor domain (PAS domain)"/>
    <property type="match status" value="1"/>
</dbReference>
<keyword evidence="5" id="KW-0238">DNA-binding</keyword>
<evidence type="ECO:0000259" key="12">
    <source>
        <dbReference type="PROSITE" id="PS50113"/>
    </source>
</evidence>